<comment type="caution">
    <text evidence="2">The sequence shown here is derived from an EMBL/GenBank/DDBJ whole genome shotgun (WGS) entry which is preliminary data.</text>
</comment>
<dbReference type="GO" id="GO:0004812">
    <property type="term" value="F:aminoacyl-tRNA ligase activity"/>
    <property type="evidence" value="ECO:0007669"/>
    <property type="project" value="UniProtKB-KW"/>
</dbReference>
<keyword evidence="2" id="KW-0436">Ligase</keyword>
<name>A0A168DP33_9EURO</name>
<evidence type="ECO:0000313" key="3">
    <source>
        <dbReference type="Proteomes" id="UP000242877"/>
    </source>
</evidence>
<evidence type="ECO:0000256" key="1">
    <source>
        <dbReference type="SAM" id="MobiDB-lite"/>
    </source>
</evidence>
<dbReference type="EMBL" id="AZGZ01000001">
    <property type="protein sequence ID" value="KZZ97956.1"/>
    <property type="molecule type" value="Genomic_DNA"/>
</dbReference>
<feature type="compositionally biased region" description="Polar residues" evidence="1">
    <location>
        <begin position="8"/>
        <end position="29"/>
    </location>
</feature>
<accession>A0A168DP33</accession>
<protein>
    <submittedName>
        <fullName evidence="2">Aminoacyl-tRNA synthetase, class II (D/K/N)</fullName>
    </submittedName>
</protein>
<dbReference type="VEuPathDB" id="FungiDB:AAP_00217"/>
<feature type="region of interest" description="Disordered" evidence="1">
    <location>
        <begin position="1"/>
        <end position="42"/>
    </location>
</feature>
<keyword evidence="3" id="KW-1185">Reference proteome</keyword>
<keyword evidence="2" id="KW-0030">Aminoacyl-tRNA synthetase</keyword>
<proteinExistence type="predicted"/>
<organism evidence="2 3">
    <name type="scientific">Ascosphaera apis ARSEF 7405</name>
    <dbReference type="NCBI Taxonomy" id="392613"/>
    <lineage>
        <taxon>Eukaryota</taxon>
        <taxon>Fungi</taxon>
        <taxon>Dikarya</taxon>
        <taxon>Ascomycota</taxon>
        <taxon>Pezizomycotina</taxon>
        <taxon>Eurotiomycetes</taxon>
        <taxon>Eurotiomycetidae</taxon>
        <taxon>Onygenales</taxon>
        <taxon>Ascosphaeraceae</taxon>
        <taxon>Ascosphaera</taxon>
    </lineage>
</organism>
<evidence type="ECO:0000313" key="2">
    <source>
        <dbReference type="EMBL" id="KZZ97956.1"/>
    </source>
</evidence>
<reference evidence="2 3" key="1">
    <citation type="journal article" date="2016" name="Genome Biol. Evol.">
        <title>Divergent and convergent evolution of fungal pathogenicity.</title>
        <authorList>
            <person name="Shang Y."/>
            <person name="Xiao G."/>
            <person name="Zheng P."/>
            <person name="Cen K."/>
            <person name="Zhan S."/>
            <person name="Wang C."/>
        </authorList>
    </citation>
    <scope>NUCLEOTIDE SEQUENCE [LARGE SCALE GENOMIC DNA]</scope>
    <source>
        <strain evidence="2 3">ARSEF 7405</strain>
    </source>
</reference>
<dbReference type="Proteomes" id="UP000242877">
    <property type="component" value="Unassembled WGS sequence"/>
</dbReference>
<dbReference type="AlphaFoldDB" id="A0A168DP33"/>
<gene>
    <name evidence="2" type="ORF">AAP_00217</name>
</gene>
<sequence length="66" mass="7210">MAFKSSLRPKSSRQSISRFLTNEGYTEVQTPPHERTSGGGTKRAWKVPTYAVLMIAQAAVTLALEG</sequence>